<dbReference type="InterPro" id="IPR013818">
    <property type="entry name" value="Lipase"/>
</dbReference>
<comment type="similarity">
    <text evidence="2 5">Belongs to the AB hydrolase superfamily. Lipase family.</text>
</comment>
<evidence type="ECO:0000256" key="5">
    <source>
        <dbReference type="RuleBase" id="RU004262"/>
    </source>
</evidence>
<name>A0A6P8Z2V4_DROAB</name>
<dbReference type="GO" id="GO:0016298">
    <property type="term" value="F:lipase activity"/>
    <property type="evidence" value="ECO:0007669"/>
    <property type="project" value="InterPro"/>
</dbReference>
<dbReference type="GeneID" id="117572474"/>
<comment type="subcellular location">
    <subcellularLocation>
        <location evidence="1">Secreted</location>
    </subcellularLocation>
</comment>
<dbReference type="Proteomes" id="UP000515160">
    <property type="component" value="Chromosome X"/>
</dbReference>
<keyword evidence="7" id="KW-1185">Reference proteome</keyword>
<evidence type="ECO:0000256" key="3">
    <source>
        <dbReference type="ARBA" id="ARBA00022525"/>
    </source>
</evidence>
<dbReference type="AlphaFoldDB" id="A0A6P8Z2V4"/>
<evidence type="ECO:0000256" key="4">
    <source>
        <dbReference type="ARBA" id="ARBA00022729"/>
    </source>
</evidence>
<dbReference type="PANTHER" id="PTHR11610:SF149">
    <property type="entry name" value="FI01450P-RELATED"/>
    <property type="match status" value="1"/>
</dbReference>
<dbReference type="Gene3D" id="3.40.50.1820">
    <property type="entry name" value="alpha/beta hydrolase"/>
    <property type="match status" value="1"/>
</dbReference>
<evidence type="ECO:0000259" key="6">
    <source>
        <dbReference type="Pfam" id="PF00151"/>
    </source>
</evidence>
<dbReference type="GO" id="GO:0005615">
    <property type="term" value="C:extracellular space"/>
    <property type="evidence" value="ECO:0007669"/>
    <property type="project" value="TreeGrafter"/>
</dbReference>
<evidence type="ECO:0000313" key="8">
    <source>
        <dbReference type="RefSeq" id="XP_034111217.2"/>
    </source>
</evidence>
<protein>
    <submittedName>
        <fullName evidence="8">Pancreatic lipase-related protein 2</fullName>
    </submittedName>
</protein>
<dbReference type="SUPFAM" id="SSF53474">
    <property type="entry name" value="alpha/beta-Hydrolases"/>
    <property type="match status" value="1"/>
</dbReference>
<dbReference type="InterPro" id="IPR000734">
    <property type="entry name" value="TAG_lipase"/>
</dbReference>
<organism evidence="7 8">
    <name type="scientific">Drosophila albomicans</name>
    <name type="common">Fruit fly</name>
    <dbReference type="NCBI Taxonomy" id="7291"/>
    <lineage>
        <taxon>Eukaryota</taxon>
        <taxon>Metazoa</taxon>
        <taxon>Ecdysozoa</taxon>
        <taxon>Arthropoda</taxon>
        <taxon>Hexapoda</taxon>
        <taxon>Insecta</taxon>
        <taxon>Pterygota</taxon>
        <taxon>Neoptera</taxon>
        <taxon>Endopterygota</taxon>
        <taxon>Diptera</taxon>
        <taxon>Brachycera</taxon>
        <taxon>Muscomorpha</taxon>
        <taxon>Ephydroidea</taxon>
        <taxon>Drosophilidae</taxon>
        <taxon>Drosophila</taxon>
    </lineage>
</organism>
<evidence type="ECO:0000313" key="7">
    <source>
        <dbReference type="Proteomes" id="UP000515160"/>
    </source>
</evidence>
<sequence length="449" mass="49686">MRTIAETVGISKDRVGHLLHEILGMRKLSARWVPRLLTPDNKRNHFRAVAKLVELDYELLPHPPYSPDMAQYVNSEMGYKLVLRRLQFSIRMSQLLWLLPLLLLQLSWPTGAQLANPVLKFQMNLLQEQLATLCRTIINRTGDQSKVLPEMARMSFVLQLDACSNVSVPLNRADELFTTSGFSLNRKTVIFITGWGTTIDRSNSGPVAKAFACRNDTNFIILDAAHFIRTFYSWAVLNTDTIGRYVAKALIKLDSNYVTKNVHLIGHSLGAQIAGSAARYYKQLSGLQLSRVTGLDPANPCFYDGKELPGTRSGDAKYVDIIISNPGLAGTSDEAGDANFFVEGLQPIKKGCTGLDAIGCSHQRAVDYFTESVYPNNTQNFRGNYCAAYASLWTGRACSNVRTAIMGYAASRSGLFYVEVNQEEPFGKEANLDTFTPTNSACGACNPNL</sequence>
<dbReference type="GO" id="GO:0016042">
    <property type="term" value="P:lipid catabolic process"/>
    <property type="evidence" value="ECO:0007669"/>
    <property type="project" value="TreeGrafter"/>
</dbReference>
<proteinExistence type="inferred from homology"/>
<dbReference type="PANTHER" id="PTHR11610">
    <property type="entry name" value="LIPASE"/>
    <property type="match status" value="1"/>
</dbReference>
<dbReference type="Pfam" id="PF00151">
    <property type="entry name" value="Lipase"/>
    <property type="match status" value="1"/>
</dbReference>
<feature type="domain" description="Lipase" evidence="6">
    <location>
        <begin position="153"/>
        <end position="413"/>
    </location>
</feature>
<gene>
    <name evidence="8" type="primary">LOC117572474</name>
</gene>
<evidence type="ECO:0000256" key="2">
    <source>
        <dbReference type="ARBA" id="ARBA00010701"/>
    </source>
</evidence>
<reference evidence="8" key="1">
    <citation type="submission" date="2025-08" db="UniProtKB">
        <authorList>
            <consortium name="RefSeq"/>
        </authorList>
    </citation>
    <scope>IDENTIFICATION</scope>
    <source>
        <strain evidence="8">15112-1751.03</strain>
        <tissue evidence="8">Whole Adult</tissue>
    </source>
</reference>
<evidence type="ECO:0000256" key="1">
    <source>
        <dbReference type="ARBA" id="ARBA00004613"/>
    </source>
</evidence>
<accession>A0A6P8Z2V4</accession>
<dbReference type="PRINTS" id="PR00821">
    <property type="entry name" value="TAGLIPASE"/>
</dbReference>
<dbReference type="GO" id="GO:0017171">
    <property type="term" value="F:serine hydrolase activity"/>
    <property type="evidence" value="ECO:0007669"/>
    <property type="project" value="TreeGrafter"/>
</dbReference>
<dbReference type="RefSeq" id="XP_034111217.2">
    <property type="nucleotide sequence ID" value="XM_034255326.2"/>
</dbReference>
<keyword evidence="3" id="KW-0964">Secreted</keyword>
<dbReference type="InterPro" id="IPR029058">
    <property type="entry name" value="AB_hydrolase_fold"/>
</dbReference>
<keyword evidence="4" id="KW-0732">Signal</keyword>
<dbReference type="OrthoDB" id="199913at2759"/>